<sequence>MTLVRPLARSPVAARAGQVAAAALLACTGLAQAELPVEQLRTEPLAPATAERIYLTDPVMPHLVDGRVLVIDGQKMKKLAVIGSGFSGLTALSPDRQWLYVATTYHSRLQRGERTDVVEVYRTDDLSFSHEIVIPPKHVQGLMIRALMQPSADGRFLLIQNATPATSVTVLDTQTRQVTAEIANPGCWGAIPWPTASLRFSSICGDGTVQTFDLDAAGASAGSSRSVRFFDPDKDPVFMHYSLSGSTMTMLSFHGTVHRITLDGNAPSFAPTWNFVSDADRKQGWRPGGFQLFEVVGERLVVGMHAKGFEGTHKNPAEQLWTVDLAAKQRVARTPGFGTLSMTRTREAAPKLVLLSGLDNTLRVLDPARPASMRKPLKASEPMGETPVYLETH</sequence>
<evidence type="ECO:0000256" key="8">
    <source>
        <dbReference type="PIRSR" id="PIRSR609451-50"/>
    </source>
</evidence>
<feature type="signal peptide" evidence="10">
    <location>
        <begin position="1"/>
        <end position="33"/>
    </location>
</feature>
<evidence type="ECO:0000256" key="1">
    <source>
        <dbReference type="ARBA" id="ARBA00004418"/>
    </source>
</evidence>
<keyword evidence="8" id="KW-1015">Disulfide bond</keyword>
<keyword evidence="12" id="KW-1185">Reference proteome</keyword>
<dbReference type="EMBL" id="AZRA01000062">
    <property type="protein sequence ID" value="KDB51964.1"/>
    <property type="molecule type" value="Genomic_DNA"/>
</dbReference>
<dbReference type="InterPro" id="IPR009451">
    <property type="entry name" value="Metamine_DH_Hvc"/>
</dbReference>
<keyword evidence="6" id="KW-0249">Electron transport</keyword>
<keyword evidence="3" id="KW-0813">Transport</keyword>
<dbReference type="Pfam" id="PF06433">
    <property type="entry name" value="Me-amine-dh_H"/>
    <property type="match status" value="1"/>
</dbReference>
<keyword evidence="4 10" id="KW-0732">Signal</keyword>
<comment type="subcellular location">
    <subcellularLocation>
        <location evidence="1">Periplasm</location>
    </subcellularLocation>
</comment>
<dbReference type="STRING" id="34103.SAMN05421778_10654"/>
<feature type="chain" id="PRO_5001576522" description="Amine dehydrogenase" evidence="10">
    <location>
        <begin position="34"/>
        <end position="393"/>
    </location>
</feature>
<reference evidence="11 12" key="1">
    <citation type="journal article" date="2014" name="FEMS Microbiol. Ecol.">
        <title>Sphaerotilus natans encrusted with nanoball-shaped Fe(III) oxide minerals formed by nitrate-reducing mixotrophic Fe(II) oxidation.</title>
        <authorList>
            <person name="Park S."/>
            <person name="Kim D.H."/>
            <person name="Lee J.H."/>
            <person name="Hur H.G."/>
        </authorList>
    </citation>
    <scope>NUCLEOTIDE SEQUENCE [LARGE SCALE GENOMIC DNA]</scope>
    <source>
        <strain evidence="11 12">DSM 6575</strain>
    </source>
</reference>
<evidence type="ECO:0000256" key="6">
    <source>
        <dbReference type="ARBA" id="ARBA00022982"/>
    </source>
</evidence>
<feature type="disulfide bond" evidence="8">
    <location>
        <begin position="187"/>
        <end position="204"/>
    </location>
</feature>
<gene>
    <name evidence="11" type="ORF">X805_24420</name>
</gene>
<dbReference type="PROSITE" id="PS51257">
    <property type="entry name" value="PROKAR_LIPOPROTEIN"/>
    <property type="match status" value="1"/>
</dbReference>
<dbReference type="eggNOG" id="COG3391">
    <property type="taxonomic scope" value="Bacteria"/>
</dbReference>
<keyword evidence="5" id="KW-0574">Periplasm</keyword>
<dbReference type="InterPro" id="IPR011044">
    <property type="entry name" value="Quino_amine_DH_bsu"/>
</dbReference>
<dbReference type="GO" id="GO:0042597">
    <property type="term" value="C:periplasmic space"/>
    <property type="evidence" value="ECO:0007669"/>
    <property type="project" value="UniProtKB-SubCell"/>
</dbReference>
<dbReference type="RefSeq" id="WP_037482311.1">
    <property type="nucleotide sequence ID" value="NZ_AZRA01000062.1"/>
</dbReference>
<evidence type="ECO:0000313" key="12">
    <source>
        <dbReference type="Proteomes" id="UP000026714"/>
    </source>
</evidence>
<feature type="region of interest" description="Disordered" evidence="9">
    <location>
        <begin position="373"/>
        <end position="393"/>
    </location>
</feature>
<protein>
    <recommendedName>
        <fullName evidence="13">Amine dehydrogenase</fullName>
    </recommendedName>
</protein>
<dbReference type="GO" id="GO:0030058">
    <property type="term" value="F:aliphatic amine dehydrogenase activity"/>
    <property type="evidence" value="ECO:0007669"/>
    <property type="project" value="InterPro"/>
</dbReference>
<evidence type="ECO:0000256" key="7">
    <source>
        <dbReference type="ARBA" id="ARBA00023002"/>
    </source>
</evidence>
<comment type="caution">
    <text evidence="11">The sequence shown here is derived from an EMBL/GenBank/DDBJ whole genome shotgun (WGS) entry which is preliminary data.</text>
</comment>
<evidence type="ECO:0008006" key="13">
    <source>
        <dbReference type="Google" id="ProtNLM"/>
    </source>
</evidence>
<dbReference type="AlphaFoldDB" id="A0A059KL93"/>
<dbReference type="Proteomes" id="UP000026714">
    <property type="component" value="Unassembled WGS sequence"/>
</dbReference>
<organism evidence="11 12">
    <name type="scientific">Sphaerotilus natans subsp. natans DSM 6575</name>
    <dbReference type="NCBI Taxonomy" id="1286631"/>
    <lineage>
        <taxon>Bacteria</taxon>
        <taxon>Pseudomonadati</taxon>
        <taxon>Pseudomonadota</taxon>
        <taxon>Betaproteobacteria</taxon>
        <taxon>Burkholderiales</taxon>
        <taxon>Sphaerotilaceae</taxon>
        <taxon>Sphaerotilus</taxon>
    </lineage>
</organism>
<comment type="similarity">
    <text evidence="2">Belongs to the aromatic amine dehydrogenase heavy chain family.</text>
</comment>
<evidence type="ECO:0000256" key="5">
    <source>
        <dbReference type="ARBA" id="ARBA00022764"/>
    </source>
</evidence>
<evidence type="ECO:0000313" key="11">
    <source>
        <dbReference type="EMBL" id="KDB51964.1"/>
    </source>
</evidence>
<evidence type="ECO:0000256" key="10">
    <source>
        <dbReference type="SAM" id="SignalP"/>
    </source>
</evidence>
<accession>A0A059KL93</accession>
<dbReference type="PATRIC" id="fig|1286631.3.peg.2389"/>
<name>A0A059KL93_9BURK</name>
<evidence type="ECO:0000256" key="2">
    <source>
        <dbReference type="ARBA" id="ARBA00010548"/>
    </source>
</evidence>
<dbReference type="InterPro" id="IPR015943">
    <property type="entry name" value="WD40/YVTN_repeat-like_dom_sf"/>
</dbReference>
<evidence type="ECO:0000256" key="4">
    <source>
        <dbReference type="ARBA" id="ARBA00022729"/>
    </source>
</evidence>
<dbReference type="Gene3D" id="2.130.10.10">
    <property type="entry name" value="YVTN repeat-like/Quinoprotein amine dehydrogenase"/>
    <property type="match status" value="1"/>
</dbReference>
<evidence type="ECO:0000256" key="9">
    <source>
        <dbReference type="SAM" id="MobiDB-lite"/>
    </source>
</evidence>
<dbReference type="SUPFAM" id="SSF50969">
    <property type="entry name" value="YVTN repeat-like/Quinoprotein amine dehydrogenase"/>
    <property type="match status" value="1"/>
</dbReference>
<evidence type="ECO:0000256" key="3">
    <source>
        <dbReference type="ARBA" id="ARBA00022448"/>
    </source>
</evidence>
<keyword evidence="7" id="KW-0560">Oxidoreductase</keyword>
<proteinExistence type="inferred from homology"/>